<evidence type="ECO:0000259" key="5">
    <source>
        <dbReference type="Pfam" id="PF00535"/>
    </source>
</evidence>
<evidence type="ECO:0000256" key="4">
    <source>
        <dbReference type="ARBA" id="ARBA00022679"/>
    </source>
</evidence>
<accession>A0A6L5X274</accession>
<evidence type="ECO:0000256" key="2">
    <source>
        <dbReference type="ARBA" id="ARBA00006739"/>
    </source>
</evidence>
<reference evidence="6 7" key="1">
    <citation type="submission" date="2019-08" db="EMBL/GenBank/DDBJ databases">
        <title>In-depth cultivation of the pig gut microbiome towards novel bacterial diversity and tailored functional studies.</title>
        <authorList>
            <person name="Wylensek D."/>
            <person name="Hitch T.C.A."/>
            <person name="Clavel T."/>
        </authorList>
    </citation>
    <scope>NUCLEOTIDE SEQUENCE [LARGE SCALE GENOMIC DNA]</scope>
    <source>
        <strain evidence="6 7">Oil+RF-744-WCA-WT-11</strain>
    </source>
</reference>
<dbReference type="PANTHER" id="PTHR43179:SF12">
    <property type="entry name" value="GALACTOFURANOSYLTRANSFERASE GLFT2"/>
    <property type="match status" value="1"/>
</dbReference>
<keyword evidence="7" id="KW-1185">Reference proteome</keyword>
<dbReference type="InterPro" id="IPR029044">
    <property type="entry name" value="Nucleotide-diphossugar_trans"/>
</dbReference>
<gene>
    <name evidence="6" type="ORF">FYJ35_05140</name>
</gene>
<dbReference type="SUPFAM" id="SSF53448">
    <property type="entry name" value="Nucleotide-diphospho-sugar transferases"/>
    <property type="match status" value="1"/>
</dbReference>
<proteinExistence type="inferred from homology"/>
<dbReference type="PANTHER" id="PTHR43179">
    <property type="entry name" value="RHAMNOSYLTRANSFERASE WBBL"/>
    <property type="match status" value="1"/>
</dbReference>
<dbReference type="EMBL" id="VULZ01000004">
    <property type="protein sequence ID" value="MSS14431.1"/>
    <property type="molecule type" value="Genomic_DNA"/>
</dbReference>
<dbReference type="Proteomes" id="UP000481852">
    <property type="component" value="Unassembled WGS sequence"/>
</dbReference>
<keyword evidence="4 6" id="KW-0808">Transferase</keyword>
<comment type="similarity">
    <text evidence="2">Belongs to the glycosyltransferase 2 family.</text>
</comment>
<dbReference type="Gene3D" id="3.90.550.10">
    <property type="entry name" value="Spore Coat Polysaccharide Biosynthesis Protein SpsA, Chain A"/>
    <property type="match status" value="1"/>
</dbReference>
<name>A0A6L5X274_9FIRM</name>
<feature type="domain" description="Glycosyltransferase 2-like" evidence="5">
    <location>
        <begin position="35"/>
        <end position="166"/>
    </location>
</feature>
<organism evidence="6 7">
    <name type="scientific">Porcincola intestinalis</name>
    <dbReference type="NCBI Taxonomy" id="2606632"/>
    <lineage>
        <taxon>Bacteria</taxon>
        <taxon>Bacillati</taxon>
        <taxon>Bacillota</taxon>
        <taxon>Clostridia</taxon>
        <taxon>Lachnospirales</taxon>
        <taxon>Lachnospiraceae</taxon>
        <taxon>Porcincola</taxon>
    </lineage>
</organism>
<protein>
    <submittedName>
        <fullName evidence="6">Glycosyltransferase family 2 protein</fullName>
    </submittedName>
</protein>
<evidence type="ECO:0000313" key="7">
    <source>
        <dbReference type="Proteomes" id="UP000481852"/>
    </source>
</evidence>
<dbReference type="InterPro" id="IPR001173">
    <property type="entry name" value="Glyco_trans_2-like"/>
</dbReference>
<evidence type="ECO:0000313" key="6">
    <source>
        <dbReference type="EMBL" id="MSS14431.1"/>
    </source>
</evidence>
<dbReference type="AlphaFoldDB" id="A0A6L5X274"/>
<evidence type="ECO:0000256" key="1">
    <source>
        <dbReference type="ARBA" id="ARBA00004776"/>
    </source>
</evidence>
<keyword evidence="3" id="KW-0328">Glycosyltransferase</keyword>
<evidence type="ECO:0000256" key="3">
    <source>
        <dbReference type="ARBA" id="ARBA00022676"/>
    </source>
</evidence>
<dbReference type="Pfam" id="PF00535">
    <property type="entry name" value="Glycos_transf_2"/>
    <property type="match status" value="1"/>
</dbReference>
<comment type="caution">
    <text evidence="6">The sequence shown here is derived from an EMBL/GenBank/DDBJ whole genome shotgun (WGS) entry which is preliminary data.</text>
</comment>
<comment type="pathway">
    <text evidence="1">Cell wall biogenesis; cell wall polysaccharide biosynthesis.</text>
</comment>
<dbReference type="GO" id="GO:0016757">
    <property type="term" value="F:glycosyltransferase activity"/>
    <property type="evidence" value="ECO:0007669"/>
    <property type="project" value="UniProtKB-KW"/>
</dbReference>
<dbReference type="RefSeq" id="WP_154524180.1">
    <property type="nucleotide sequence ID" value="NZ_VULZ01000004.1"/>
</dbReference>
<sequence>MKSHKKVKVKRSFRRYTERCMDNRVGFVILHYGDMTTTDNCVQSILRMVGWEQTLIVIVDNEVQRSAEERESTRRHFETQSNIIVLKNDGKGGFSEANNLGYTYARDEGCGFILMLNNDIVFPQKDFLQILACEYQKKKCYVLAPDIVKAHTQEHQNPLDTRIRTEKEAMHTIRLNRAALALFPLSYPYLRRWDRRETERCTIQKKQTEPCENIVPFGACLILTPAFVAEQKKAFQPETMFFYEEYILALRCQRLGYLIRYVPQLKALHESGAATRHTYHTSISQMKFRLERTRDAAEVYLQYLRSGR</sequence>